<dbReference type="GO" id="GO:0019305">
    <property type="term" value="P:dTDP-rhamnose biosynthetic process"/>
    <property type="evidence" value="ECO:0007669"/>
    <property type="project" value="UniProtKB-UniPathway"/>
</dbReference>
<dbReference type="NCBIfam" id="TIGR01214">
    <property type="entry name" value="rmlD"/>
    <property type="match status" value="1"/>
</dbReference>
<dbReference type="Pfam" id="PF04321">
    <property type="entry name" value="RmlD_sub_bind"/>
    <property type="match status" value="1"/>
</dbReference>
<dbReference type="eggNOG" id="COG1091">
    <property type="taxonomic scope" value="Bacteria"/>
</dbReference>
<dbReference type="PANTHER" id="PTHR10491:SF4">
    <property type="entry name" value="METHIONINE ADENOSYLTRANSFERASE 2 SUBUNIT BETA"/>
    <property type="match status" value="1"/>
</dbReference>
<dbReference type="InterPro" id="IPR005913">
    <property type="entry name" value="dTDP_dehydrorham_reduct"/>
</dbReference>
<keyword evidence="6" id="KW-0560">Oxidoreductase</keyword>
<evidence type="ECO:0000256" key="3">
    <source>
        <dbReference type="ARBA" id="ARBA00012929"/>
    </source>
</evidence>
<organism evidence="8 9">
    <name type="scientific">Stutzerimonas stutzeri</name>
    <name type="common">Pseudomonas stutzeri</name>
    <dbReference type="NCBI Taxonomy" id="316"/>
    <lineage>
        <taxon>Bacteria</taxon>
        <taxon>Pseudomonadati</taxon>
        <taxon>Pseudomonadota</taxon>
        <taxon>Gammaproteobacteria</taxon>
        <taxon>Pseudomonadales</taxon>
        <taxon>Pseudomonadaceae</taxon>
        <taxon>Stutzerimonas</taxon>
    </lineage>
</organism>
<dbReference type="EC" id="1.1.1.133" evidence="3 6"/>
<dbReference type="GO" id="GO:0008831">
    <property type="term" value="F:dTDP-4-dehydrorhamnose reductase activity"/>
    <property type="evidence" value="ECO:0007669"/>
    <property type="project" value="UniProtKB-EC"/>
</dbReference>
<comment type="pathway">
    <text evidence="1 6">Carbohydrate biosynthesis; dTDP-L-rhamnose biosynthesis.</text>
</comment>
<evidence type="ECO:0000259" key="7">
    <source>
        <dbReference type="Pfam" id="PF04321"/>
    </source>
</evidence>
<dbReference type="AlphaFoldDB" id="A0A172WKU7"/>
<accession>A0A172WKU7</accession>
<dbReference type="UniPathway" id="UPA00124"/>
<dbReference type="RefSeq" id="WP_064480502.1">
    <property type="nucleotide sequence ID" value="NZ_CP015641.1"/>
</dbReference>
<dbReference type="OrthoDB" id="9803892at2"/>
<dbReference type="UniPathway" id="UPA00281"/>
<evidence type="ECO:0000256" key="5">
    <source>
        <dbReference type="ARBA" id="ARBA00048200"/>
    </source>
</evidence>
<evidence type="ECO:0000256" key="2">
    <source>
        <dbReference type="ARBA" id="ARBA00010944"/>
    </source>
</evidence>
<comment type="function">
    <text evidence="6">Catalyzes the reduction of dTDP-6-deoxy-L-lyxo-4-hexulose to yield dTDP-L-rhamnose.</text>
</comment>
<sequence>MRILVCGAGGQVGHELINRASGYGLEALGMTRDNLDITDAGQVADLVSRLKPGLIINAAAYTHVDNAETHSERAYSVNRDGAERLAQAARQASIPLLHISTDYVFSGNAQAPYREEDEVAPTGVYGASKLAGEAAIQAVLDEHLILRTSWVYGVHGHNFVKTMLRLGCQRDALSVVADQYGCPTQAGSIADALLELAQRYAQNGVLAWGLYHYSGRSPCTWFDFAVEVFRQAEAKGMLANRPKVSPISTAQYPTPARRPAWSVLDCSKFETTFGIETHDWHDDLSIVLDALAEAAAVAAAGAAQHTQA</sequence>
<dbReference type="Proteomes" id="UP000077787">
    <property type="component" value="Chromosome"/>
</dbReference>
<comment type="catalytic activity">
    <reaction evidence="5 6">
        <text>dTDP-beta-L-rhamnose + NADP(+) = dTDP-4-dehydro-beta-L-rhamnose + NADPH + H(+)</text>
        <dbReference type="Rhea" id="RHEA:21796"/>
        <dbReference type="ChEBI" id="CHEBI:15378"/>
        <dbReference type="ChEBI" id="CHEBI:57510"/>
        <dbReference type="ChEBI" id="CHEBI:57783"/>
        <dbReference type="ChEBI" id="CHEBI:58349"/>
        <dbReference type="ChEBI" id="CHEBI:62830"/>
        <dbReference type="EC" id="1.1.1.133"/>
    </reaction>
</comment>
<dbReference type="InterPro" id="IPR036291">
    <property type="entry name" value="NAD(P)-bd_dom_sf"/>
</dbReference>
<dbReference type="SUPFAM" id="SSF51735">
    <property type="entry name" value="NAD(P)-binding Rossmann-fold domains"/>
    <property type="match status" value="1"/>
</dbReference>
<comment type="cofactor">
    <cofactor evidence="6">
        <name>Mg(2+)</name>
        <dbReference type="ChEBI" id="CHEBI:18420"/>
    </cofactor>
    <text evidence="6">Binds 1 Mg(2+) ion per monomer.</text>
</comment>
<evidence type="ECO:0000313" key="8">
    <source>
        <dbReference type="EMBL" id="ANF24088.1"/>
    </source>
</evidence>
<dbReference type="EMBL" id="CP015641">
    <property type="protein sequence ID" value="ANF24088.1"/>
    <property type="molecule type" value="Genomic_DNA"/>
</dbReference>
<dbReference type="GO" id="GO:0009243">
    <property type="term" value="P:O antigen biosynthetic process"/>
    <property type="evidence" value="ECO:0007669"/>
    <property type="project" value="UniProtKB-UniPathway"/>
</dbReference>
<dbReference type="CDD" id="cd05254">
    <property type="entry name" value="dTDP_HR_like_SDR_e"/>
    <property type="match status" value="1"/>
</dbReference>
<dbReference type="PANTHER" id="PTHR10491">
    <property type="entry name" value="DTDP-4-DEHYDRORHAMNOSE REDUCTASE"/>
    <property type="match status" value="1"/>
</dbReference>
<name>A0A172WKU7_STUST</name>
<protein>
    <recommendedName>
        <fullName evidence="4 6">dTDP-4-dehydrorhamnose reductase</fullName>
        <ecNumber evidence="3 6">1.1.1.133</ecNumber>
    </recommendedName>
</protein>
<dbReference type="InterPro" id="IPR029903">
    <property type="entry name" value="RmlD-like-bd"/>
</dbReference>
<gene>
    <name evidence="8" type="ORF">PS273GM_02480</name>
</gene>
<keyword evidence="6" id="KW-0521">NADP</keyword>
<evidence type="ECO:0000313" key="9">
    <source>
        <dbReference type="Proteomes" id="UP000077787"/>
    </source>
</evidence>
<dbReference type="Gene3D" id="3.40.50.720">
    <property type="entry name" value="NAD(P)-binding Rossmann-like Domain"/>
    <property type="match status" value="1"/>
</dbReference>
<reference evidence="8 9" key="1">
    <citation type="submission" date="2016-05" db="EMBL/GenBank/DDBJ databases">
        <title>Genome sequence of Pseudomonas stutzeri 273 and identification of the exopolysaccharide biosynthesis locus.</title>
        <authorList>
            <person name="Wu S."/>
            <person name="Sun C."/>
        </authorList>
    </citation>
    <scope>NUCLEOTIDE SEQUENCE [LARGE SCALE GENOMIC DNA]</scope>
    <source>
        <strain evidence="8 9">273</strain>
    </source>
</reference>
<feature type="domain" description="RmlD-like substrate binding" evidence="7">
    <location>
        <begin position="1"/>
        <end position="291"/>
    </location>
</feature>
<evidence type="ECO:0000256" key="4">
    <source>
        <dbReference type="ARBA" id="ARBA00017099"/>
    </source>
</evidence>
<evidence type="ECO:0000256" key="6">
    <source>
        <dbReference type="RuleBase" id="RU364082"/>
    </source>
</evidence>
<evidence type="ECO:0000256" key="1">
    <source>
        <dbReference type="ARBA" id="ARBA00004781"/>
    </source>
</evidence>
<dbReference type="Gene3D" id="3.90.25.10">
    <property type="entry name" value="UDP-galactose 4-epimerase, domain 1"/>
    <property type="match status" value="1"/>
</dbReference>
<proteinExistence type="inferred from homology"/>
<comment type="similarity">
    <text evidence="2 6">Belongs to the dTDP-4-dehydrorhamnose reductase family.</text>
</comment>